<name>A0A0B7C1F3_9EUPU</name>
<proteinExistence type="predicted"/>
<evidence type="ECO:0000313" key="2">
    <source>
        <dbReference type="EMBL" id="CEK98280.1"/>
    </source>
</evidence>
<feature type="compositionally biased region" description="Polar residues" evidence="1">
    <location>
        <begin position="15"/>
        <end position="47"/>
    </location>
</feature>
<dbReference type="EMBL" id="HACG01051409">
    <property type="protein sequence ID" value="CEK98280.1"/>
    <property type="molecule type" value="Transcribed_RNA"/>
</dbReference>
<accession>A0A0B7C1F3</accession>
<feature type="compositionally biased region" description="Polar residues" evidence="1">
    <location>
        <begin position="55"/>
        <end position="71"/>
    </location>
</feature>
<feature type="non-terminal residue" evidence="2">
    <location>
        <position position="1"/>
    </location>
</feature>
<feature type="non-terminal residue" evidence="2">
    <location>
        <position position="102"/>
    </location>
</feature>
<gene>
    <name evidence="2" type="primary">ORF218283</name>
</gene>
<feature type="region of interest" description="Disordered" evidence="1">
    <location>
        <begin position="1"/>
        <end position="102"/>
    </location>
</feature>
<sequence length="102" mass="10942">LDMSSSSDSSAESGNLMTANMRNLEQSRSTSNLNKVNKNSDGSSNSHGAVKHVSDTSGTQVVLENPSSGKLNLNIHENTKFENGQWMGESTRRKSLNAELGT</sequence>
<reference evidence="2" key="1">
    <citation type="submission" date="2014-12" db="EMBL/GenBank/DDBJ databases">
        <title>Insight into the proteome of Arion vulgaris.</title>
        <authorList>
            <person name="Aradska J."/>
            <person name="Bulat T."/>
            <person name="Smidak R."/>
            <person name="Sarate P."/>
            <person name="Gangsoo J."/>
            <person name="Sialana F."/>
            <person name="Bilban M."/>
            <person name="Lubec G."/>
        </authorList>
    </citation>
    <scope>NUCLEOTIDE SEQUENCE</scope>
    <source>
        <tissue evidence="2">Skin</tissue>
    </source>
</reference>
<dbReference type="AlphaFoldDB" id="A0A0B7C1F3"/>
<organism evidence="2">
    <name type="scientific">Arion vulgaris</name>
    <dbReference type="NCBI Taxonomy" id="1028688"/>
    <lineage>
        <taxon>Eukaryota</taxon>
        <taxon>Metazoa</taxon>
        <taxon>Spiralia</taxon>
        <taxon>Lophotrochozoa</taxon>
        <taxon>Mollusca</taxon>
        <taxon>Gastropoda</taxon>
        <taxon>Heterobranchia</taxon>
        <taxon>Euthyneura</taxon>
        <taxon>Panpulmonata</taxon>
        <taxon>Eupulmonata</taxon>
        <taxon>Stylommatophora</taxon>
        <taxon>Helicina</taxon>
        <taxon>Arionoidea</taxon>
        <taxon>Arionidae</taxon>
        <taxon>Arion</taxon>
    </lineage>
</organism>
<evidence type="ECO:0000256" key="1">
    <source>
        <dbReference type="SAM" id="MobiDB-lite"/>
    </source>
</evidence>
<feature type="compositionally biased region" description="Low complexity" evidence="1">
    <location>
        <begin position="1"/>
        <end position="13"/>
    </location>
</feature>
<protein>
    <submittedName>
        <fullName evidence="2">Uncharacterized protein</fullName>
    </submittedName>
</protein>